<proteinExistence type="predicted"/>
<protein>
    <submittedName>
        <fullName evidence="1">Zinc ribbon domain-containing protein</fullName>
    </submittedName>
</protein>
<reference evidence="1" key="1">
    <citation type="journal article" date="2020" name="mSystems">
        <title>Genome- and Community-Level Interaction Insights into Carbon Utilization and Element Cycling Functions of Hydrothermarchaeota in Hydrothermal Sediment.</title>
        <authorList>
            <person name="Zhou Z."/>
            <person name="Liu Y."/>
            <person name="Xu W."/>
            <person name="Pan J."/>
            <person name="Luo Z.H."/>
            <person name="Li M."/>
        </authorList>
    </citation>
    <scope>NUCLEOTIDE SEQUENCE</scope>
    <source>
        <strain evidence="1">SpSt-649</strain>
    </source>
</reference>
<gene>
    <name evidence="1" type="ORF">ENU21_01710</name>
</gene>
<dbReference type="AlphaFoldDB" id="A0A7C4D1Q9"/>
<name>A0A7C4D1Q9_THEPE</name>
<accession>A0A7C4D1Q9</accession>
<comment type="caution">
    <text evidence="1">The sequence shown here is derived from an EMBL/GenBank/DDBJ whole genome shotgun (WGS) entry which is preliminary data.</text>
</comment>
<dbReference type="EMBL" id="DTBQ01000050">
    <property type="protein sequence ID" value="HGM46455.1"/>
    <property type="molecule type" value="Genomic_DNA"/>
</dbReference>
<evidence type="ECO:0000313" key="1">
    <source>
        <dbReference type="EMBL" id="HGM46455.1"/>
    </source>
</evidence>
<sequence>MLRRYPQVEALRYDPTSDSVTLLGGYKGVAPVVGVRKVILEAGAASLNDVQSFERIDVGPGCIVKGNLASCFEIAIEKGPEDPTLIVGDVTALKLSEESSAETLVHTIGEGRAFIKGNFVASRIKITSGVIVVGDVVAFKKAEIEGPALVLGRVIAGTESVEGELRIRNATVFQAYASGSMYIGEGVTLLSPIALVKGGEVYWDSGRAVAFSHAGEAAVRVFGLPCLLCSETQNPLLCSKQVSGGCKRYEALKSYDCVKSPDGDYTVLSWYWRASPSMILQNLIAKRIFRTSRLKLVERVDMTGRTVDGVPLRDYPETFLNSLIEDLRSVTGEYSEAAKKIIFEVFEEYMKARMVEYRRCSVCGAPNPATAKVCFYCCSRQGG</sequence>
<organism evidence="1">
    <name type="scientific">Thermofilum pendens</name>
    <dbReference type="NCBI Taxonomy" id="2269"/>
    <lineage>
        <taxon>Archaea</taxon>
        <taxon>Thermoproteota</taxon>
        <taxon>Thermoprotei</taxon>
        <taxon>Thermofilales</taxon>
        <taxon>Thermofilaceae</taxon>
        <taxon>Thermofilum</taxon>
    </lineage>
</organism>